<protein>
    <submittedName>
        <fullName evidence="1">Cryptochrome/photolyase family protein</fullName>
    </submittedName>
</protein>
<dbReference type="InterPro" id="IPR036134">
    <property type="entry name" value="Crypto/Photolyase_FAD-like_sf"/>
</dbReference>
<dbReference type="EMBL" id="PEIB01000002">
    <property type="protein sequence ID" value="RXJ74539.1"/>
    <property type="molecule type" value="Genomic_DNA"/>
</dbReference>
<organism evidence="1 2">
    <name type="scientific">Veronia nyctiphanis</name>
    <dbReference type="NCBI Taxonomy" id="1278244"/>
    <lineage>
        <taxon>Bacteria</taxon>
        <taxon>Pseudomonadati</taxon>
        <taxon>Pseudomonadota</taxon>
        <taxon>Gammaproteobacteria</taxon>
        <taxon>Vibrionales</taxon>
        <taxon>Vibrionaceae</taxon>
        <taxon>Veronia</taxon>
    </lineage>
</organism>
<keyword evidence="1" id="KW-0456">Lyase</keyword>
<dbReference type="Gene3D" id="3.40.50.620">
    <property type="entry name" value="HUPs"/>
    <property type="match status" value="1"/>
</dbReference>
<gene>
    <name evidence="1" type="ORF">CS022_02900</name>
</gene>
<dbReference type="PANTHER" id="PTHR38657:SF1">
    <property type="entry name" value="SLR1343 PROTEIN"/>
    <property type="match status" value="1"/>
</dbReference>
<accession>A0A4Q0YZ94</accession>
<dbReference type="GO" id="GO:0016829">
    <property type="term" value="F:lyase activity"/>
    <property type="evidence" value="ECO:0007669"/>
    <property type="project" value="UniProtKB-KW"/>
</dbReference>
<sequence length="520" mass="59701">MNPSMAKTLRLILGDQLNASHAWFKTKDEHVLYAIAEMKQETDYVRHHAQKVCAFFMAMEGFAEALKKAGHNVCHLTLDDTIDDPDLPSLITRLINENGITGFEYQRPDEYRLKEQLSQLASTLESSGLQTHCVDTEHFLLPFEEIDKQFKKDTHLRMETFYRKMRKRFDVLMLDGKPVGGKWNYDADNRKKLKKSDLALIPTPLTFTRKTSDVASRLKRHGVTTLGELDDVMPWPVTRSEALAVLDFFIEEQLPNFGQFQDAMTCQSPHSWSLFHSRLSFALNAKILHPMQVINAVLAAYEAESASIQAVEGFIRQVLGWREYVRGVYWANMPDYADKNHYGVDRDLPAFFWDGKTGMRCMSEAISQSLTTAYAHHIQRLMVTGNFSLLAGLDPRQVDEWYLGIYIDAIEWVEMPNTRGMSLFADGGIIATKPYCASGSYINRMSDYCSNCQYKVKEKSSDDACPLNSLYWDFMVSHREELTKNPRIGMIFGNWDKLADDEQTAIRQRASWIKENLNEI</sequence>
<dbReference type="InterPro" id="IPR052551">
    <property type="entry name" value="UV-DNA_repair_photolyase"/>
</dbReference>
<dbReference type="Proteomes" id="UP000290287">
    <property type="component" value="Unassembled WGS sequence"/>
</dbReference>
<keyword evidence="2" id="KW-1185">Reference proteome</keyword>
<dbReference type="Pfam" id="PF04244">
    <property type="entry name" value="DPRP"/>
    <property type="match status" value="1"/>
</dbReference>
<name>A0A4Q0YZ94_9GAMM</name>
<evidence type="ECO:0000313" key="1">
    <source>
        <dbReference type="EMBL" id="RXJ74539.1"/>
    </source>
</evidence>
<dbReference type="SUPFAM" id="SSF48173">
    <property type="entry name" value="Cryptochrome/photolyase FAD-binding domain"/>
    <property type="match status" value="1"/>
</dbReference>
<dbReference type="OrthoDB" id="5288100at2"/>
<proteinExistence type="predicted"/>
<dbReference type="InterPro" id="IPR014729">
    <property type="entry name" value="Rossmann-like_a/b/a_fold"/>
</dbReference>
<reference evidence="1 2" key="1">
    <citation type="submission" date="2017-10" db="EMBL/GenBank/DDBJ databases">
        <title>Nyctiphanis sp. nov., isolated from the stomach of the euphausiid Nyctiphanes simplex (Hansen, 1911) in the Gulf of California.</title>
        <authorList>
            <person name="Gomez-Gil B."/>
            <person name="Aguilar-Mendez M."/>
            <person name="Lopez-Cortes A."/>
            <person name="Gomez-Gutierrez J."/>
            <person name="Roque A."/>
            <person name="Lang E."/>
            <person name="Gonzalez-Castillo A."/>
        </authorList>
    </citation>
    <scope>NUCLEOTIDE SEQUENCE [LARGE SCALE GENOMIC DNA]</scope>
    <source>
        <strain evidence="1 2">CAIM 600</strain>
    </source>
</reference>
<dbReference type="Gene3D" id="1.25.40.80">
    <property type="match status" value="1"/>
</dbReference>
<evidence type="ECO:0000313" key="2">
    <source>
        <dbReference type="Proteomes" id="UP000290287"/>
    </source>
</evidence>
<dbReference type="Gene3D" id="1.10.10.1710">
    <property type="entry name" value="Deoxyribodipyrimidine photolyase-related"/>
    <property type="match status" value="1"/>
</dbReference>
<dbReference type="InterPro" id="IPR007357">
    <property type="entry name" value="PhrB-like"/>
</dbReference>
<dbReference type="AlphaFoldDB" id="A0A4Q0YZ94"/>
<comment type="caution">
    <text evidence="1">The sequence shown here is derived from an EMBL/GenBank/DDBJ whole genome shotgun (WGS) entry which is preliminary data.</text>
</comment>
<dbReference type="Gene3D" id="1.10.579.10">
    <property type="entry name" value="DNA Cyclobutane Dipyrimidine Photolyase, subunit A, domain 3"/>
    <property type="match status" value="1"/>
</dbReference>
<dbReference type="PANTHER" id="PTHR38657">
    <property type="entry name" value="SLR1343 PROTEIN"/>
    <property type="match status" value="1"/>
</dbReference>